<dbReference type="GO" id="GO:0000287">
    <property type="term" value="F:magnesium ion binding"/>
    <property type="evidence" value="ECO:0007669"/>
    <property type="project" value="TreeGrafter"/>
</dbReference>
<dbReference type="InterPro" id="IPR005904">
    <property type="entry name" value="Hxn_phspho_trans"/>
</dbReference>
<reference evidence="17 18" key="1">
    <citation type="submission" date="2019-03" db="EMBL/GenBank/DDBJ databases">
        <title>Genomic Encyclopedia of Type Strains, Phase IV (KMG-IV): sequencing the most valuable type-strain genomes for metagenomic binning, comparative biology and taxonomic classification.</title>
        <authorList>
            <person name="Goeker M."/>
        </authorList>
    </citation>
    <scope>NUCLEOTIDE SEQUENCE [LARGE SCALE GENOMIC DNA]</scope>
    <source>
        <strain evidence="17 18">DSM 24766</strain>
    </source>
</reference>
<proteinExistence type="inferred from homology"/>
<name>A0A4R2RL79_9RHOB</name>
<dbReference type="GO" id="GO:0032264">
    <property type="term" value="P:IMP salvage"/>
    <property type="evidence" value="ECO:0007669"/>
    <property type="project" value="UniProtKB-UniPathway"/>
</dbReference>
<dbReference type="PANTHER" id="PTHR43340">
    <property type="entry name" value="HYPOXANTHINE-GUANINE PHOSPHORIBOSYLTRANSFERASE"/>
    <property type="match status" value="1"/>
</dbReference>
<dbReference type="EC" id="2.4.2.8" evidence="5 15"/>
<evidence type="ECO:0000256" key="15">
    <source>
        <dbReference type="RuleBase" id="RU364099"/>
    </source>
</evidence>
<evidence type="ECO:0000256" key="9">
    <source>
        <dbReference type="ARBA" id="ARBA00022723"/>
    </source>
</evidence>
<dbReference type="EMBL" id="SLXU01000001">
    <property type="protein sequence ID" value="TCP63359.1"/>
    <property type="molecule type" value="Genomic_DNA"/>
</dbReference>
<dbReference type="InterPro" id="IPR050408">
    <property type="entry name" value="HGPRT"/>
</dbReference>
<dbReference type="GO" id="GO:0000166">
    <property type="term" value="F:nucleotide binding"/>
    <property type="evidence" value="ECO:0007669"/>
    <property type="project" value="UniProtKB-KW"/>
</dbReference>
<comment type="subcellular location">
    <subcellularLocation>
        <location evidence="2 15">Cytoplasm</location>
    </subcellularLocation>
</comment>
<dbReference type="PANTHER" id="PTHR43340:SF1">
    <property type="entry name" value="HYPOXANTHINE PHOSPHORIBOSYLTRANSFERASE"/>
    <property type="match status" value="1"/>
</dbReference>
<dbReference type="GO" id="GO:0052657">
    <property type="term" value="F:guanine phosphoribosyltransferase activity"/>
    <property type="evidence" value="ECO:0007669"/>
    <property type="project" value="UniProtKB-ARBA"/>
</dbReference>
<dbReference type="InterPro" id="IPR000836">
    <property type="entry name" value="PRTase_dom"/>
</dbReference>
<dbReference type="FunFam" id="3.40.50.2020:FF:000006">
    <property type="entry name" value="Hypoxanthine phosphoribosyltransferase"/>
    <property type="match status" value="1"/>
</dbReference>
<comment type="catalytic activity">
    <reaction evidence="13">
        <text>GMP + diphosphate = guanine + 5-phospho-alpha-D-ribose 1-diphosphate</text>
        <dbReference type="Rhea" id="RHEA:25424"/>
        <dbReference type="ChEBI" id="CHEBI:16235"/>
        <dbReference type="ChEBI" id="CHEBI:33019"/>
        <dbReference type="ChEBI" id="CHEBI:58017"/>
        <dbReference type="ChEBI" id="CHEBI:58115"/>
        <dbReference type="EC" id="2.4.2.8"/>
    </reaction>
    <physiologicalReaction direction="right-to-left" evidence="13">
        <dbReference type="Rhea" id="RHEA:25426"/>
    </physiologicalReaction>
</comment>
<evidence type="ECO:0000313" key="17">
    <source>
        <dbReference type="EMBL" id="TCP63359.1"/>
    </source>
</evidence>
<comment type="cofactor">
    <cofactor evidence="1 15">
        <name>Mg(2+)</name>
        <dbReference type="ChEBI" id="CHEBI:18420"/>
    </cofactor>
</comment>
<evidence type="ECO:0000256" key="2">
    <source>
        <dbReference type="ARBA" id="ARBA00004496"/>
    </source>
</evidence>
<keyword evidence="9 15" id="KW-0479">Metal-binding</keyword>
<dbReference type="InterPro" id="IPR029057">
    <property type="entry name" value="PRTase-like"/>
</dbReference>
<dbReference type="Pfam" id="PF00156">
    <property type="entry name" value="Pribosyltran"/>
    <property type="match status" value="1"/>
</dbReference>
<gene>
    <name evidence="17" type="ORF">EV663_101628</name>
</gene>
<evidence type="ECO:0000256" key="11">
    <source>
        <dbReference type="ARBA" id="ARBA00022741"/>
    </source>
</evidence>
<dbReference type="GO" id="GO:0032263">
    <property type="term" value="P:GMP salvage"/>
    <property type="evidence" value="ECO:0007669"/>
    <property type="project" value="TreeGrafter"/>
</dbReference>
<dbReference type="AlphaFoldDB" id="A0A4R2RL79"/>
<comment type="caution">
    <text evidence="17">The sequence shown here is derived from an EMBL/GenBank/DDBJ whole genome shotgun (WGS) entry which is preliminary data.</text>
</comment>
<dbReference type="GO" id="GO:0004422">
    <property type="term" value="F:hypoxanthine phosphoribosyltransferase activity"/>
    <property type="evidence" value="ECO:0007669"/>
    <property type="project" value="InterPro"/>
</dbReference>
<keyword evidence="7 15" id="KW-0328">Glycosyltransferase</keyword>
<evidence type="ECO:0000256" key="8">
    <source>
        <dbReference type="ARBA" id="ARBA00022679"/>
    </source>
</evidence>
<dbReference type="GO" id="GO:0005829">
    <property type="term" value="C:cytosol"/>
    <property type="evidence" value="ECO:0007669"/>
    <property type="project" value="TreeGrafter"/>
</dbReference>
<evidence type="ECO:0000256" key="13">
    <source>
        <dbReference type="ARBA" id="ARBA00048811"/>
    </source>
</evidence>
<organism evidence="17 18">
    <name type="scientific">Rhodovulum bhavnagarense</name>
    <dbReference type="NCBI Taxonomy" id="992286"/>
    <lineage>
        <taxon>Bacteria</taxon>
        <taxon>Pseudomonadati</taxon>
        <taxon>Pseudomonadota</taxon>
        <taxon>Alphaproteobacteria</taxon>
        <taxon>Rhodobacterales</taxon>
        <taxon>Paracoccaceae</taxon>
        <taxon>Rhodovulum</taxon>
    </lineage>
</organism>
<dbReference type="SUPFAM" id="SSF53271">
    <property type="entry name" value="PRTase-like"/>
    <property type="match status" value="1"/>
</dbReference>
<evidence type="ECO:0000313" key="18">
    <source>
        <dbReference type="Proteomes" id="UP000295050"/>
    </source>
</evidence>
<evidence type="ECO:0000256" key="6">
    <source>
        <dbReference type="ARBA" id="ARBA00022490"/>
    </source>
</evidence>
<evidence type="ECO:0000256" key="7">
    <source>
        <dbReference type="ARBA" id="ARBA00022676"/>
    </source>
</evidence>
<dbReference type="Gene3D" id="3.40.50.2020">
    <property type="match status" value="1"/>
</dbReference>
<dbReference type="NCBIfam" id="TIGR01203">
    <property type="entry name" value="HGPRTase"/>
    <property type="match status" value="1"/>
</dbReference>
<keyword evidence="8 15" id="KW-0808">Transferase</keyword>
<dbReference type="GO" id="GO:0046100">
    <property type="term" value="P:hypoxanthine metabolic process"/>
    <property type="evidence" value="ECO:0007669"/>
    <property type="project" value="TreeGrafter"/>
</dbReference>
<keyword evidence="10 15" id="KW-0660">Purine salvage</keyword>
<dbReference type="OrthoDB" id="9802824at2"/>
<evidence type="ECO:0000256" key="1">
    <source>
        <dbReference type="ARBA" id="ARBA00001946"/>
    </source>
</evidence>
<dbReference type="GO" id="GO:0006166">
    <property type="term" value="P:purine ribonucleoside salvage"/>
    <property type="evidence" value="ECO:0007669"/>
    <property type="project" value="UniProtKB-KW"/>
</dbReference>
<keyword evidence="12 15" id="KW-0460">Magnesium</keyword>
<evidence type="ECO:0000256" key="10">
    <source>
        <dbReference type="ARBA" id="ARBA00022726"/>
    </source>
</evidence>
<comment type="pathway">
    <text evidence="3 15">Purine metabolism; IMP biosynthesis via salvage pathway; IMP from hypoxanthine: step 1/1.</text>
</comment>
<feature type="domain" description="Phosphoribosyltransferase" evidence="16">
    <location>
        <begin position="15"/>
        <end position="162"/>
    </location>
</feature>
<evidence type="ECO:0000256" key="3">
    <source>
        <dbReference type="ARBA" id="ARBA00004669"/>
    </source>
</evidence>
<keyword evidence="18" id="KW-1185">Reference proteome</keyword>
<evidence type="ECO:0000256" key="5">
    <source>
        <dbReference type="ARBA" id="ARBA00011895"/>
    </source>
</evidence>
<comment type="similarity">
    <text evidence="4 15">Belongs to the purine/pyrimidine phosphoribosyltransferase family.</text>
</comment>
<evidence type="ECO:0000256" key="14">
    <source>
        <dbReference type="ARBA" id="ARBA00049402"/>
    </source>
</evidence>
<dbReference type="GO" id="GO:0006178">
    <property type="term" value="P:guanine salvage"/>
    <property type="evidence" value="ECO:0007669"/>
    <property type="project" value="TreeGrafter"/>
</dbReference>
<keyword evidence="11 15" id="KW-0547">Nucleotide-binding</keyword>
<dbReference type="RefSeq" id="WP_132950283.1">
    <property type="nucleotide sequence ID" value="NZ_SLXU01000001.1"/>
</dbReference>
<evidence type="ECO:0000256" key="4">
    <source>
        <dbReference type="ARBA" id="ARBA00008391"/>
    </source>
</evidence>
<evidence type="ECO:0000259" key="16">
    <source>
        <dbReference type="Pfam" id="PF00156"/>
    </source>
</evidence>
<protein>
    <recommendedName>
        <fullName evidence="5 15">Hypoxanthine phosphoribosyltransferase</fullName>
        <ecNumber evidence="5 15">2.4.2.8</ecNumber>
    </recommendedName>
</protein>
<accession>A0A4R2RL79</accession>
<sequence>MGERPYVIDELISAKTIAARIEALADEIETFFADSDKLIVVGLLRGSFVFIADLVRELTLPVEVDFIETSSYGEATVSSREVRILKDLRGEIAGRDVLVVEDIVDTGHTLKHVLHMLGGRKPARLKVCALLDKPSRREVEVKADWVGFEIPDEFVVGYGIDYAQHNRNLPHIGKVRFT</sequence>
<evidence type="ECO:0000256" key="12">
    <source>
        <dbReference type="ARBA" id="ARBA00022842"/>
    </source>
</evidence>
<keyword evidence="6 15" id="KW-0963">Cytoplasm</keyword>
<dbReference type="UniPathway" id="UPA00591">
    <property type="reaction ID" value="UER00648"/>
</dbReference>
<comment type="catalytic activity">
    <reaction evidence="14">
        <text>IMP + diphosphate = hypoxanthine + 5-phospho-alpha-D-ribose 1-diphosphate</text>
        <dbReference type="Rhea" id="RHEA:17973"/>
        <dbReference type="ChEBI" id="CHEBI:17368"/>
        <dbReference type="ChEBI" id="CHEBI:33019"/>
        <dbReference type="ChEBI" id="CHEBI:58017"/>
        <dbReference type="ChEBI" id="CHEBI:58053"/>
        <dbReference type="EC" id="2.4.2.8"/>
    </reaction>
    <physiologicalReaction direction="right-to-left" evidence="14">
        <dbReference type="Rhea" id="RHEA:17975"/>
    </physiologicalReaction>
</comment>
<dbReference type="Proteomes" id="UP000295050">
    <property type="component" value="Unassembled WGS sequence"/>
</dbReference>
<dbReference type="CDD" id="cd06223">
    <property type="entry name" value="PRTases_typeI"/>
    <property type="match status" value="1"/>
</dbReference>